<feature type="region of interest" description="Disordered" evidence="1">
    <location>
        <begin position="1"/>
        <end position="93"/>
    </location>
</feature>
<feature type="compositionally biased region" description="Low complexity" evidence="1">
    <location>
        <begin position="45"/>
        <end position="64"/>
    </location>
</feature>
<sequence length="122" mass="12913">MPSWRDLVPQQPGRDGGATGSWPRTDEERRLPPPGGNRAAGESRAPGGERPAATEPAPRGAAARVATTAQPGMYPPLTAASAGRADEERRRPDYLVDDGDAFADDRWFTAAVIGADDPLPPR</sequence>
<dbReference type="EMBL" id="JAAXKY010000150">
    <property type="protein sequence ID" value="NMH81469.1"/>
    <property type="molecule type" value="Genomic_DNA"/>
</dbReference>
<dbReference type="Proteomes" id="UP001296706">
    <property type="component" value="Unassembled WGS sequence"/>
</dbReference>
<accession>A0ABX1RPL7</accession>
<evidence type="ECO:0000313" key="3">
    <source>
        <dbReference type="Proteomes" id="UP001296706"/>
    </source>
</evidence>
<organism evidence="2 3">
    <name type="scientific">Pseudonocardia xinjiangensis</name>
    <dbReference type="NCBI Taxonomy" id="75289"/>
    <lineage>
        <taxon>Bacteria</taxon>
        <taxon>Bacillati</taxon>
        <taxon>Actinomycetota</taxon>
        <taxon>Actinomycetes</taxon>
        <taxon>Pseudonocardiales</taxon>
        <taxon>Pseudonocardiaceae</taxon>
        <taxon>Pseudonocardia</taxon>
    </lineage>
</organism>
<proteinExistence type="predicted"/>
<feature type="compositionally biased region" description="Basic and acidic residues" evidence="1">
    <location>
        <begin position="84"/>
        <end position="93"/>
    </location>
</feature>
<evidence type="ECO:0000256" key="1">
    <source>
        <dbReference type="SAM" id="MobiDB-lite"/>
    </source>
</evidence>
<reference evidence="2 3" key="1">
    <citation type="submission" date="2020-04" db="EMBL/GenBank/DDBJ databases">
        <authorList>
            <person name="Klaysubun C."/>
            <person name="Duangmal K."/>
            <person name="Lipun K."/>
        </authorList>
    </citation>
    <scope>NUCLEOTIDE SEQUENCE [LARGE SCALE GENOMIC DNA]</scope>
    <source>
        <strain evidence="2 3">JCM 11839</strain>
    </source>
</reference>
<keyword evidence="3" id="KW-1185">Reference proteome</keyword>
<protein>
    <submittedName>
        <fullName evidence="2">Uncharacterized protein</fullName>
    </submittedName>
</protein>
<gene>
    <name evidence="2" type="ORF">HF577_30800</name>
</gene>
<evidence type="ECO:0000313" key="2">
    <source>
        <dbReference type="EMBL" id="NMH81469.1"/>
    </source>
</evidence>
<name>A0ABX1RPL7_9PSEU</name>
<comment type="caution">
    <text evidence="2">The sequence shown here is derived from an EMBL/GenBank/DDBJ whole genome shotgun (WGS) entry which is preliminary data.</text>
</comment>